<protein>
    <submittedName>
        <fullName evidence="1">Uncharacterized protein</fullName>
    </submittedName>
</protein>
<organism evidence="1 2">
    <name type="scientific">Corynebacterium glucuronolyticum</name>
    <dbReference type="NCBI Taxonomy" id="39791"/>
    <lineage>
        <taxon>Bacteria</taxon>
        <taxon>Bacillati</taxon>
        <taxon>Actinomycetota</taxon>
        <taxon>Actinomycetes</taxon>
        <taxon>Mycobacteriales</taxon>
        <taxon>Corynebacteriaceae</taxon>
        <taxon>Corynebacterium</taxon>
    </lineage>
</organism>
<reference evidence="1 2" key="1">
    <citation type="submission" date="2020-12" db="EMBL/GenBank/DDBJ databases">
        <title>FDA dAtabase for Regulatory Grade micrObial Sequences (FDA-ARGOS): Supporting development and validation of Infectious Disease Dx tests.</title>
        <authorList>
            <person name="Sproer C."/>
            <person name="Gronow S."/>
            <person name="Severitt S."/>
            <person name="Schroder I."/>
            <person name="Tallon L."/>
            <person name="Sadzewicz L."/>
            <person name="Zhao X."/>
            <person name="Boylan J."/>
            <person name="Ott S."/>
            <person name="Bowen H."/>
            <person name="Vavikolanu K."/>
            <person name="Mehta A."/>
            <person name="Aluvathingal J."/>
            <person name="Nadendla S."/>
            <person name="Lowell S."/>
            <person name="Myers T."/>
            <person name="Yan Y."/>
            <person name="Sichtig H."/>
        </authorList>
    </citation>
    <scope>NUCLEOTIDE SEQUENCE [LARGE SCALE GENOMIC DNA]</scope>
    <source>
        <strain evidence="1 2">FDAARGOS_1053</strain>
    </source>
</reference>
<dbReference type="GeneID" id="92759736"/>
<accession>A0A7T4EEQ1</accession>
<evidence type="ECO:0000313" key="2">
    <source>
        <dbReference type="Proteomes" id="UP000596145"/>
    </source>
</evidence>
<proteinExistence type="predicted"/>
<dbReference type="EMBL" id="CP066007">
    <property type="protein sequence ID" value="QQB46015.1"/>
    <property type="molecule type" value="Genomic_DNA"/>
</dbReference>
<evidence type="ECO:0000313" key="1">
    <source>
        <dbReference type="EMBL" id="QQB46015.1"/>
    </source>
</evidence>
<dbReference type="RefSeq" id="WP_198481427.1">
    <property type="nucleotide sequence ID" value="NZ_CP066007.1"/>
</dbReference>
<name>A0A7T4EEQ1_9CORY</name>
<gene>
    <name evidence="1" type="ORF">I6I10_11220</name>
</gene>
<sequence>MITTRRLILHSYNREINSGGPAFPAGIPRVTLFQREVEYDGRGVLD</sequence>
<dbReference type="AlphaFoldDB" id="A0A7T4EEQ1"/>
<dbReference type="Proteomes" id="UP000596145">
    <property type="component" value="Chromosome"/>
</dbReference>